<evidence type="ECO:0000313" key="2">
    <source>
        <dbReference type="EMBL" id="UJF33967.1"/>
    </source>
</evidence>
<evidence type="ECO:0000259" key="1">
    <source>
        <dbReference type="Pfam" id="PF09347"/>
    </source>
</evidence>
<feature type="domain" description="DUF1989" evidence="1">
    <location>
        <begin position="8"/>
        <end position="179"/>
    </location>
</feature>
<dbReference type="InterPro" id="IPR018959">
    <property type="entry name" value="DUF1989"/>
</dbReference>
<dbReference type="PANTHER" id="PTHR31527">
    <property type="entry name" value="RE64534P"/>
    <property type="match status" value="1"/>
</dbReference>
<dbReference type="InterPro" id="IPR017792">
    <property type="entry name" value="UAAP1"/>
</dbReference>
<keyword evidence="3" id="KW-1185">Reference proteome</keyword>
<dbReference type="RefSeq" id="WP_235120358.1">
    <property type="nucleotide sequence ID" value="NZ_CP090978.1"/>
</dbReference>
<proteinExistence type="predicted"/>
<dbReference type="Proteomes" id="UP001649230">
    <property type="component" value="Chromosome"/>
</dbReference>
<dbReference type="EMBL" id="CP090978">
    <property type="protein sequence ID" value="UJF33967.1"/>
    <property type="molecule type" value="Genomic_DNA"/>
</dbReference>
<reference evidence="2 3" key="1">
    <citation type="journal article" date="2024" name="Int. J. Syst. Evol. Microbiol.">
        <title>Paenibacillus hexagrammi sp. nov., a novel bacterium isolated from the gut content of Hexagrammos agrammus.</title>
        <authorList>
            <person name="Jung H.K."/>
            <person name="Kim D.G."/>
            <person name="Zin H."/>
            <person name="Park J."/>
            <person name="Jung H."/>
            <person name="Kim Y.O."/>
            <person name="Kong H.J."/>
            <person name="Kim J.W."/>
            <person name="Kim Y.S."/>
        </authorList>
    </citation>
    <scope>NUCLEOTIDE SEQUENCE [LARGE SCALE GENOMIC DNA]</scope>
    <source>
        <strain evidence="2 3">YPD9-1</strain>
    </source>
</reference>
<organism evidence="2 3">
    <name type="scientific">Paenibacillus hexagrammi</name>
    <dbReference type="NCBI Taxonomy" id="2908839"/>
    <lineage>
        <taxon>Bacteria</taxon>
        <taxon>Bacillati</taxon>
        <taxon>Bacillota</taxon>
        <taxon>Bacilli</taxon>
        <taxon>Bacillales</taxon>
        <taxon>Paenibacillaceae</taxon>
        <taxon>Paenibacillus</taxon>
    </lineage>
</organism>
<dbReference type="Pfam" id="PF09347">
    <property type="entry name" value="DUF1989"/>
    <property type="match status" value="1"/>
</dbReference>
<accession>A0ABY3SIV7</accession>
<sequence length="239" mass="26739">MTKPWSITIASGGKWSGIIGRGKLICFTALEAGANVSIQFYNARDLTERYNMPDTLKAQYTAHLTKGNILMSDNGRAMASFVQDSLGWHDTISGYTSRLATDAKYGATNYQELRNEWLRSGQENFAVELVRSGLGMRDMMPVVNLFSKVSCDLEGKMHFAVDHCPAGAAVTLRTEMDVLMVLSNTPNPLDPREFYPSVPVKLEVLAAEPVHEQDACLNHRAENRRAFENTWEYYELSGF</sequence>
<gene>
    <name evidence="2" type="ORF">L0M14_01605</name>
</gene>
<dbReference type="NCBIfam" id="TIGR03425">
    <property type="entry name" value="urea_degr_2"/>
    <property type="match status" value="1"/>
</dbReference>
<name>A0ABY3SIV7_9BACL</name>
<dbReference type="PANTHER" id="PTHR31527:SF0">
    <property type="entry name" value="RE64534P"/>
    <property type="match status" value="1"/>
</dbReference>
<evidence type="ECO:0000313" key="3">
    <source>
        <dbReference type="Proteomes" id="UP001649230"/>
    </source>
</evidence>
<protein>
    <submittedName>
        <fullName evidence="2">DUF1989 domain-containing protein</fullName>
    </submittedName>
</protein>